<proteinExistence type="predicted"/>
<reference evidence="3 4" key="1">
    <citation type="submission" date="2018-06" db="EMBL/GenBank/DDBJ databases">
        <title>Natronomonas sp. F16-60 a new haloarchaeon isolated from a solar saltern of Isla Cristina, Huelva, Spain.</title>
        <authorList>
            <person name="Duran-Viseras A."/>
            <person name="Sanchez-Porro C."/>
            <person name="Ventosa A."/>
        </authorList>
    </citation>
    <scope>NUCLEOTIDE SEQUENCE [LARGE SCALE GENOMIC DNA]</scope>
    <source>
        <strain evidence="3 4">F16-60</strain>
    </source>
</reference>
<evidence type="ECO:0000313" key="4">
    <source>
        <dbReference type="Proteomes" id="UP000319894"/>
    </source>
</evidence>
<dbReference type="OrthoDB" id="31512at2157"/>
<dbReference type="RefSeq" id="WP_144262558.1">
    <property type="nucleotide sequence ID" value="NZ_QMDX01000008.1"/>
</dbReference>
<feature type="domain" description="DUF58" evidence="2">
    <location>
        <begin position="193"/>
        <end position="237"/>
    </location>
</feature>
<dbReference type="PANTHER" id="PTHR33608">
    <property type="entry name" value="BLL2464 PROTEIN"/>
    <property type="match status" value="1"/>
</dbReference>
<dbReference type="EMBL" id="QMDX01000008">
    <property type="protein sequence ID" value="TSD13371.1"/>
    <property type="molecule type" value="Genomic_DNA"/>
</dbReference>
<dbReference type="Gene3D" id="2.60.40.10">
    <property type="entry name" value="Immunoglobulins"/>
    <property type="match status" value="1"/>
</dbReference>
<protein>
    <submittedName>
        <fullName evidence="3">DUF58 domain-containing protein</fullName>
    </submittedName>
</protein>
<name>A0A554N7J4_9EURY</name>
<feature type="region of interest" description="Disordered" evidence="1">
    <location>
        <begin position="300"/>
        <end position="344"/>
    </location>
</feature>
<keyword evidence="4" id="KW-1185">Reference proteome</keyword>
<evidence type="ECO:0000313" key="3">
    <source>
        <dbReference type="EMBL" id="TSD13371.1"/>
    </source>
</evidence>
<dbReference type="Proteomes" id="UP000319894">
    <property type="component" value="Unassembled WGS sequence"/>
</dbReference>
<dbReference type="InterPro" id="IPR013783">
    <property type="entry name" value="Ig-like_fold"/>
</dbReference>
<evidence type="ECO:0000256" key="1">
    <source>
        <dbReference type="SAM" id="MobiDB-lite"/>
    </source>
</evidence>
<comment type="caution">
    <text evidence="3">The sequence shown here is derived from an EMBL/GenBank/DDBJ whole genome shotgun (WGS) entry which is preliminary data.</text>
</comment>
<dbReference type="PANTHER" id="PTHR33608:SF6">
    <property type="entry name" value="BLL2464 PROTEIN"/>
    <property type="match status" value="1"/>
</dbReference>
<dbReference type="InParanoid" id="A0A554N7J4"/>
<dbReference type="InterPro" id="IPR002881">
    <property type="entry name" value="DUF58"/>
</dbReference>
<sequence length="448" mass="46915">MSADRLRPGLLAALGAGVLGLATGESTFMILALVPLAYGVFGYLSGAPEPSLRVERSVSDTEPRPGDDVTVTLAVENTGDRPLADLRVADDPPNGVPVDGPTQLATALRSGETATLSYDCSLPRGTFEFGTPVARTRTLAGAVATETEVAAAGADAVTCQTLLDAVPLQDHTIQYVGRTPTDSGGSGVEFYATRDYQPGDPVGRIDWRRYARTGELTTVDLREERAMTVVFLVDDRPDAQRTVPGYGPDSLDLSVYAVSRALPTLLDENHRVGVSVLSNLGEGAGGYVAPGGGGAVRTASETALENAGEESADSPDRTAAPDGGTDADTGNGSSRPGEAVGQQVGRRLAERLPPRTQVVCCTPLSDDLVTGLSDALVHRGHALTVLSPAIRTAVEGGDPSLGRRLATVRRETRRRRLVRREVPVVDWSLDAPLALALADVFGSWGRSL</sequence>
<dbReference type="AlphaFoldDB" id="A0A554N7J4"/>
<accession>A0A554N7J4</accession>
<evidence type="ECO:0000259" key="2">
    <source>
        <dbReference type="Pfam" id="PF01882"/>
    </source>
</evidence>
<gene>
    <name evidence="3" type="ORF">DP107_12835</name>
</gene>
<dbReference type="Pfam" id="PF01882">
    <property type="entry name" value="DUF58"/>
    <property type="match status" value="1"/>
</dbReference>
<organism evidence="3 4">
    <name type="scientific">Haloglomus irregulare</name>
    <dbReference type="NCBI Taxonomy" id="2234134"/>
    <lineage>
        <taxon>Archaea</taxon>
        <taxon>Methanobacteriati</taxon>
        <taxon>Methanobacteriota</taxon>
        <taxon>Stenosarchaea group</taxon>
        <taxon>Halobacteria</taxon>
        <taxon>Halobacteriales</taxon>
        <taxon>Natronomonadaceae</taxon>
        <taxon>Haloglomus</taxon>
    </lineage>
</organism>